<sequence length="179" mass="20119">MKLKANLLDDKAIKRSLIRISHEIIERNKGVDDLVLVGIKRRGYPLAKRISKQIEQIEGVKIEVGYVDITLYRDDLTLDSDTPNFKGTDLGVNIKNKKVIIVDDVLYTCRTVRAAIDAIIDVGRPNGIQLAVLIDRGHKELPIRADYVGKNIPTSKDEVIGVKIEEIDGEDSVKIYEKE</sequence>
<proteinExistence type="inferred from homology"/>
<comment type="catalytic activity">
    <reaction evidence="6">
        <text>UMP + diphosphate = 5-phospho-alpha-D-ribose 1-diphosphate + uracil</text>
        <dbReference type="Rhea" id="RHEA:13017"/>
        <dbReference type="ChEBI" id="CHEBI:17568"/>
        <dbReference type="ChEBI" id="CHEBI:33019"/>
        <dbReference type="ChEBI" id="CHEBI:57865"/>
        <dbReference type="ChEBI" id="CHEBI:58017"/>
        <dbReference type="EC" id="2.4.2.9"/>
    </reaction>
</comment>
<evidence type="ECO:0000313" key="9">
    <source>
        <dbReference type="Proteomes" id="UP000191448"/>
    </source>
</evidence>
<keyword evidence="4 6" id="KW-0805">Transcription regulation</keyword>
<evidence type="ECO:0000256" key="2">
    <source>
        <dbReference type="ARBA" id="ARBA00022472"/>
    </source>
</evidence>
<evidence type="ECO:0000256" key="4">
    <source>
        <dbReference type="ARBA" id="ARBA00023015"/>
    </source>
</evidence>
<keyword evidence="6" id="KW-0328">Glycosyltransferase</keyword>
<keyword evidence="3 6" id="KW-0808">Transferase</keyword>
<dbReference type="InterPro" id="IPR023050">
    <property type="entry name" value="PyrR"/>
</dbReference>
<comment type="caution">
    <text evidence="8">The sequence shown here is derived from an EMBL/GenBank/DDBJ whole genome shotgun (WGS) entry which is preliminary data.</text>
</comment>
<evidence type="ECO:0000256" key="3">
    <source>
        <dbReference type="ARBA" id="ARBA00022679"/>
    </source>
</evidence>
<dbReference type="FunFam" id="3.40.50.2020:FF:000020">
    <property type="entry name" value="Bifunctional protein PyrR"/>
    <property type="match status" value="1"/>
</dbReference>
<comment type="subunit">
    <text evidence="6">Homodimer and homohexamer; in equilibrium.</text>
</comment>
<dbReference type="CDD" id="cd06223">
    <property type="entry name" value="PRTases_typeI"/>
    <property type="match status" value="1"/>
</dbReference>
<dbReference type="Pfam" id="PF00156">
    <property type="entry name" value="Pribosyltran"/>
    <property type="match status" value="1"/>
</dbReference>
<dbReference type="GO" id="GO:0003723">
    <property type="term" value="F:RNA binding"/>
    <property type="evidence" value="ECO:0007669"/>
    <property type="project" value="UniProtKB-UniRule"/>
</dbReference>
<dbReference type="PANTHER" id="PTHR11608:SF0">
    <property type="entry name" value="BIFUNCTIONAL PROTEIN PYRR"/>
    <property type="match status" value="1"/>
</dbReference>
<reference evidence="8 9" key="1">
    <citation type="submission" date="2016-02" db="EMBL/GenBank/DDBJ databases">
        <title>Genome sequence of Clostridium thermobutyricum DSM 4928.</title>
        <authorList>
            <person name="Poehlein A."/>
            <person name="Daniel R."/>
        </authorList>
    </citation>
    <scope>NUCLEOTIDE SEQUENCE [LARGE SCALE GENOMIC DNA]</scope>
    <source>
        <strain evidence="8 9">DSM 4928</strain>
    </source>
</reference>
<organism evidence="8 9">
    <name type="scientific">Clostridium thermobutyricum DSM 4928</name>
    <dbReference type="NCBI Taxonomy" id="1121339"/>
    <lineage>
        <taxon>Bacteria</taxon>
        <taxon>Bacillati</taxon>
        <taxon>Bacillota</taxon>
        <taxon>Clostridia</taxon>
        <taxon>Eubacteriales</taxon>
        <taxon>Clostridiaceae</taxon>
        <taxon>Clostridium</taxon>
    </lineage>
</organism>
<dbReference type="GO" id="GO:0006353">
    <property type="term" value="P:DNA-templated transcription termination"/>
    <property type="evidence" value="ECO:0007669"/>
    <property type="project" value="UniProtKB-UniRule"/>
</dbReference>
<comment type="function">
    <text evidence="6">Regulates transcriptional attenuation of the pyrimidine nucleotide (pyr) operon by binding in a uridine-dependent manner to specific sites on pyr mRNA. This disrupts an antiterminator hairpin in the RNA and favors formation of a downstream transcription terminator, leading to a reduced expression of downstream genes.</text>
</comment>
<dbReference type="Gene3D" id="3.40.50.2020">
    <property type="match status" value="1"/>
</dbReference>
<protein>
    <recommendedName>
        <fullName evidence="6">Bifunctional protein PyrR</fullName>
    </recommendedName>
    <domain>
        <recommendedName>
            <fullName evidence="6">Pyrimidine operon regulatory protein</fullName>
        </recommendedName>
    </domain>
    <domain>
        <recommendedName>
            <fullName evidence="6">Uracil phosphoribosyltransferase</fullName>
            <shortName evidence="6">UPRTase</shortName>
            <ecNumber evidence="6">2.4.2.9</ecNumber>
        </recommendedName>
    </domain>
</protein>
<evidence type="ECO:0000256" key="1">
    <source>
        <dbReference type="ARBA" id="ARBA00005565"/>
    </source>
</evidence>
<evidence type="ECO:0000256" key="6">
    <source>
        <dbReference type="HAMAP-Rule" id="MF_01219"/>
    </source>
</evidence>
<comment type="function">
    <text evidence="6">Also displays a weak uracil phosphoribosyltransferase activity which is not physiologically significant.</text>
</comment>
<dbReference type="EC" id="2.4.2.9" evidence="6"/>
<keyword evidence="6" id="KW-0694">RNA-binding</keyword>
<dbReference type="SUPFAM" id="SSF53271">
    <property type="entry name" value="PRTase-like"/>
    <property type="match status" value="1"/>
</dbReference>
<feature type="domain" description="Phosphoribosyltransferase" evidence="7">
    <location>
        <begin position="6"/>
        <end position="164"/>
    </location>
</feature>
<dbReference type="InterPro" id="IPR029057">
    <property type="entry name" value="PRTase-like"/>
</dbReference>
<feature type="short sequence motif" description="PRPP-binding" evidence="6">
    <location>
        <begin position="99"/>
        <end position="111"/>
    </location>
</feature>
<dbReference type="InterPro" id="IPR000836">
    <property type="entry name" value="PRTase_dom"/>
</dbReference>
<dbReference type="HAMAP" id="MF_01219">
    <property type="entry name" value="PyrR"/>
    <property type="match status" value="1"/>
</dbReference>
<dbReference type="InterPro" id="IPR050137">
    <property type="entry name" value="PyrR_bifunctional"/>
</dbReference>
<accession>A0A1V4SVI1</accession>
<comment type="similarity">
    <text evidence="1 6">Belongs to the purine/pyrimidine phosphoribosyltransferase family. PyrR subfamily.</text>
</comment>
<dbReference type="NCBIfam" id="NF003549">
    <property type="entry name" value="PRK05205.1-5"/>
    <property type="match status" value="1"/>
</dbReference>
<evidence type="ECO:0000259" key="7">
    <source>
        <dbReference type="Pfam" id="PF00156"/>
    </source>
</evidence>
<gene>
    <name evidence="6 8" type="primary">pyrR</name>
    <name evidence="8" type="ORF">CLTHE_15150</name>
</gene>
<dbReference type="GO" id="GO:0004845">
    <property type="term" value="F:uracil phosphoribosyltransferase activity"/>
    <property type="evidence" value="ECO:0007669"/>
    <property type="project" value="UniProtKB-UniRule"/>
</dbReference>
<dbReference type="NCBIfam" id="NF003548">
    <property type="entry name" value="PRK05205.1-4"/>
    <property type="match status" value="1"/>
</dbReference>
<dbReference type="RefSeq" id="WP_080022710.1">
    <property type="nucleotide sequence ID" value="NZ_LTAY01000037.1"/>
</dbReference>
<dbReference type="PANTHER" id="PTHR11608">
    <property type="entry name" value="BIFUNCTIONAL PROTEIN PYRR"/>
    <property type="match status" value="1"/>
</dbReference>
<dbReference type="OrthoDB" id="9802227at2"/>
<evidence type="ECO:0000313" key="8">
    <source>
        <dbReference type="EMBL" id="OPX47944.1"/>
    </source>
</evidence>
<name>A0A1V4SVI1_9CLOT</name>
<keyword evidence="2 6" id="KW-0806">Transcription termination</keyword>
<dbReference type="AlphaFoldDB" id="A0A1V4SVI1"/>
<dbReference type="Proteomes" id="UP000191448">
    <property type="component" value="Unassembled WGS sequence"/>
</dbReference>
<keyword evidence="5 6" id="KW-0804">Transcription</keyword>
<dbReference type="EMBL" id="LTAY01000037">
    <property type="protein sequence ID" value="OPX47944.1"/>
    <property type="molecule type" value="Genomic_DNA"/>
</dbReference>
<evidence type="ECO:0000256" key="5">
    <source>
        <dbReference type="ARBA" id="ARBA00023163"/>
    </source>
</evidence>